<evidence type="ECO:0000313" key="5">
    <source>
        <dbReference type="RefSeq" id="XP_020990161.2"/>
    </source>
</evidence>
<dbReference type="GO" id="GO:0005524">
    <property type="term" value="F:ATP binding"/>
    <property type="evidence" value="ECO:0007669"/>
    <property type="project" value="UniProtKB-KW"/>
</dbReference>
<dbReference type="Proteomes" id="UP000515211">
    <property type="component" value="Unplaced"/>
</dbReference>
<evidence type="ECO:0000259" key="3">
    <source>
        <dbReference type="Pfam" id="PF14214"/>
    </source>
</evidence>
<feature type="domain" description="DNA helicase Pif1-like DEAD-box helicase" evidence="2">
    <location>
        <begin position="819"/>
        <end position="1029"/>
    </location>
</feature>
<dbReference type="GO" id="GO:0016787">
    <property type="term" value="F:hydrolase activity"/>
    <property type="evidence" value="ECO:0007669"/>
    <property type="project" value="UniProtKB-KW"/>
</dbReference>
<keyword evidence="1" id="KW-0233">DNA recombination</keyword>
<dbReference type="Pfam" id="PF05970">
    <property type="entry name" value="PIF1"/>
    <property type="match status" value="1"/>
</dbReference>
<keyword evidence="1" id="KW-0378">Hydrolase</keyword>
<dbReference type="KEGG" id="adu:110277354"/>
<dbReference type="GO" id="GO:0006310">
    <property type="term" value="P:DNA recombination"/>
    <property type="evidence" value="ECO:0007669"/>
    <property type="project" value="UniProtKB-KW"/>
</dbReference>
<reference evidence="5" key="1">
    <citation type="submission" date="2025-08" db="UniProtKB">
        <authorList>
            <consortium name="RefSeq"/>
        </authorList>
    </citation>
    <scope>IDENTIFICATION</scope>
    <source>
        <tissue evidence="5">Whole plant</tissue>
    </source>
</reference>
<dbReference type="GO" id="GO:0043139">
    <property type="term" value="F:5'-3' DNA helicase activity"/>
    <property type="evidence" value="ECO:0007669"/>
    <property type="project" value="UniProtKB-EC"/>
</dbReference>
<comment type="similarity">
    <text evidence="1">Belongs to the helicase family.</text>
</comment>
<dbReference type="PANTHER" id="PTHR10492:SF94">
    <property type="entry name" value="ATP-DEPENDENT DNA HELICASE"/>
    <property type="match status" value="1"/>
</dbReference>
<evidence type="ECO:0000259" key="2">
    <source>
        <dbReference type="Pfam" id="PF05970"/>
    </source>
</evidence>
<keyword evidence="4" id="KW-1185">Reference proteome</keyword>
<gene>
    <name evidence="5" type="primary">LOC110277354</name>
</gene>
<sequence length="1117" mass="129195">MASAQDTEEIHRGPISWDDLLTVNGIQYSSFKQSAQHRGLLETDSSIRECLVEASVLRLPYEQLAITGRGIYTFRAQGSIYHSIGGFHPDQGTGPRFLQLYIYDTDHELQNRMLENTQLHETLVFKLQQLLHRYNPFLHVFRQLAQRSDVHECSLVIRERPANQPQYSLPTASQVAAIIVGDDVETMIRGRDIKVQTNDSWIRPDDHSTVLQAGRLLQQYVVDNYVKIETGKLRWVRNRQKKLRAELYQGLQDALHTGETNAENVGRKRTILPSSFIGSRRDMTQRYEDGMAIVLKEGKPDIFLTMTCNPSWTEITTELNPVQTPQDRPDLTTRIFRAKFEQLKEDVITKGVLGKVKSYIYVTEFQKRGLPHVHMLLILENNDKLIDPEHYDSLVRAEIPSKEVEPHLHDAVLKHMIHGPCGTLDQSSPCMKNGKCKRNYPKEFAAETRRGDDSYPQYRRRFDTPVQINQNVTVDNRWVVPYNPWLLLKYDCHINVEICSSIKSIKYLYKYCYKGPDRVAMEVHNSSNVDEVQQFVDARWIAAPEACWRIFKFNLYRMYPSMERLQIHLPNQHQVSFYDHQTIPEILNDDYFSRTMLTEFFALNREEDQQSRHLLYREIPEYYTWHNKEKEWRRCKTQRRSTGRIYTVSPSEGEKFYLRILLSNVRGPISWDDLLIVNGIQYSSFKQSAQHRGLLESDSSIRECLVEASVLRLPCALRRLFATILIFCEPTDVRSLWDEFFSYMVDDYPSTSTTTALVFTNRLLRDINDILLQHRKQITQYDLPALTHENDNDNSIPRVIQEELSVEVPQEDLCSITRLNNDQSKAFKCIMNTIDRRESGVFFVDGPGGSGKTFLYRAIIAELRNKGHIVLVTASSGIAATLLPGGRTAHSRFKKTAHSRFKIPINAEPSSICNISKQSDLAKLIRQTTAIIWDETPMANKESVQSLDRTLRDILANDMPFGGKVMVMGGDFRQVLLVVPKGSKSQMISASIFKSQLWASTKILHLRQNMRSSNDHVFAEYLMRIGDGIEPTIHEDFVRIQANMAIPWEGETSLHKLIEEIFPNLQSHGWDASYMFFKAQESIDKEMYEELLKIFSRHKKDSSNTDPYFGLPLKKKI</sequence>
<keyword evidence="1" id="KW-0347">Helicase</keyword>
<keyword evidence="1" id="KW-0547">Nucleotide-binding</keyword>
<evidence type="ECO:0000313" key="4">
    <source>
        <dbReference type="Proteomes" id="UP000515211"/>
    </source>
</evidence>
<dbReference type="Gene3D" id="3.40.50.300">
    <property type="entry name" value="P-loop containing nucleotide triphosphate hydrolases"/>
    <property type="match status" value="1"/>
</dbReference>
<keyword evidence="1" id="KW-0234">DNA repair</keyword>
<dbReference type="InterPro" id="IPR025476">
    <property type="entry name" value="Helitron_helicase-like"/>
</dbReference>
<proteinExistence type="inferred from homology"/>
<dbReference type="GO" id="GO:0006281">
    <property type="term" value="P:DNA repair"/>
    <property type="evidence" value="ECO:0007669"/>
    <property type="project" value="UniProtKB-KW"/>
</dbReference>
<feature type="domain" description="Helitron helicase-like" evidence="3">
    <location>
        <begin position="202"/>
        <end position="377"/>
    </location>
</feature>
<dbReference type="EC" id="5.6.2.3" evidence="1"/>
<comment type="cofactor">
    <cofactor evidence="1">
        <name>Mg(2+)</name>
        <dbReference type="ChEBI" id="CHEBI:18420"/>
    </cofactor>
</comment>
<dbReference type="GO" id="GO:0000723">
    <property type="term" value="P:telomere maintenance"/>
    <property type="evidence" value="ECO:0007669"/>
    <property type="project" value="InterPro"/>
</dbReference>
<dbReference type="SUPFAM" id="SSF52540">
    <property type="entry name" value="P-loop containing nucleoside triphosphate hydrolases"/>
    <property type="match status" value="1"/>
</dbReference>
<accession>A0A6P5N2R3</accession>
<dbReference type="InterPro" id="IPR027417">
    <property type="entry name" value="P-loop_NTPase"/>
</dbReference>
<dbReference type="PANTHER" id="PTHR10492">
    <property type="match status" value="1"/>
</dbReference>
<protein>
    <recommendedName>
        <fullName evidence="1">ATP-dependent DNA helicase</fullName>
        <ecNumber evidence="1">5.6.2.3</ecNumber>
    </recommendedName>
</protein>
<dbReference type="GeneID" id="110277354"/>
<keyword evidence="1" id="KW-0227">DNA damage</keyword>
<name>A0A6P5N2R3_ARADU</name>
<keyword evidence="1" id="KW-0067">ATP-binding</keyword>
<dbReference type="Pfam" id="PF14214">
    <property type="entry name" value="Helitron_like_N"/>
    <property type="match status" value="1"/>
</dbReference>
<dbReference type="AlphaFoldDB" id="A0A6P5N2R3"/>
<dbReference type="RefSeq" id="XP_020990161.2">
    <property type="nucleotide sequence ID" value="XM_021134502.2"/>
</dbReference>
<evidence type="ECO:0000256" key="1">
    <source>
        <dbReference type="RuleBase" id="RU363044"/>
    </source>
</evidence>
<feature type="non-terminal residue" evidence="5">
    <location>
        <position position="1117"/>
    </location>
</feature>
<dbReference type="InterPro" id="IPR010285">
    <property type="entry name" value="DNA_helicase_pif1-like_DEAD"/>
</dbReference>
<organism evidence="4 5">
    <name type="scientific">Arachis duranensis</name>
    <name type="common">Wild peanut</name>
    <dbReference type="NCBI Taxonomy" id="130453"/>
    <lineage>
        <taxon>Eukaryota</taxon>
        <taxon>Viridiplantae</taxon>
        <taxon>Streptophyta</taxon>
        <taxon>Embryophyta</taxon>
        <taxon>Tracheophyta</taxon>
        <taxon>Spermatophyta</taxon>
        <taxon>Magnoliopsida</taxon>
        <taxon>eudicotyledons</taxon>
        <taxon>Gunneridae</taxon>
        <taxon>Pentapetalae</taxon>
        <taxon>rosids</taxon>
        <taxon>fabids</taxon>
        <taxon>Fabales</taxon>
        <taxon>Fabaceae</taxon>
        <taxon>Papilionoideae</taxon>
        <taxon>50 kb inversion clade</taxon>
        <taxon>dalbergioids sensu lato</taxon>
        <taxon>Dalbergieae</taxon>
        <taxon>Pterocarpus clade</taxon>
        <taxon>Arachis</taxon>
    </lineage>
</organism>
<comment type="catalytic activity">
    <reaction evidence="1">
        <text>ATP + H2O = ADP + phosphate + H(+)</text>
        <dbReference type="Rhea" id="RHEA:13065"/>
        <dbReference type="ChEBI" id="CHEBI:15377"/>
        <dbReference type="ChEBI" id="CHEBI:15378"/>
        <dbReference type="ChEBI" id="CHEBI:30616"/>
        <dbReference type="ChEBI" id="CHEBI:43474"/>
        <dbReference type="ChEBI" id="CHEBI:456216"/>
        <dbReference type="EC" id="5.6.2.3"/>
    </reaction>
</comment>